<dbReference type="SUPFAM" id="SSF54637">
    <property type="entry name" value="Thioesterase/thiol ester dehydrase-isomerase"/>
    <property type="match status" value="1"/>
</dbReference>
<dbReference type="CDD" id="cd03443">
    <property type="entry name" value="PaaI_thioesterase"/>
    <property type="match status" value="1"/>
</dbReference>
<evidence type="ECO:0000256" key="1">
    <source>
        <dbReference type="ARBA" id="ARBA00008324"/>
    </source>
</evidence>
<dbReference type="Gene3D" id="3.10.129.10">
    <property type="entry name" value="Hotdog Thioesterase"/>
    <property type="match status" value="1"/>
</dbReference>
<gene>
    <name evidence="3" type="ORF">Tchl_2099</name>
</gene>
<dbReference type="RefSeq" id="WP_075148364.1">
    <property type="nucleotide sequence ID" value="NZ_CP018839.1"/>
</dbReference>
<name>A0A1H5S6P6_9RHOO</name>
<evidence type="ECO:0000313" key="3">
    <source>
        <dbReference type="EMBL" id="APR04942.1"/>
    </source>
</evidence>
<reference evidence="3 4" key="1">
    <citation type="submission" date="2016-12" db="EMBL/GenBank/DDBJ databases">
        <title>Complete genome sequence of Thauera chlorobenzoica, a Betaproteobacterium degrading haloaromatics anaerobically to CO2 and halides.</title>
        <authorList>
            <person name="Goris T."/>
            <person name="Mergelsberg M."/>
            <person name="Boll M."/>
        </authorList>
    </citation>
    <scope>NUCLEOTIDE SEQUENCE [LARGE SCALE GENOMIC DNA]</scope>
    <source>
        <strain evidence="3 4">3CB1</strain>
    </source>
</reference>
<comment type="similarity">
    <text evidence="1">Belongs to the thioesterase PaaI family.</text>
</comment>
<proteinExistence type="inferred from homology"/>
<dbReference type="OrthoDB" id="32575at2"/>
<dbReference type="STRING" id="96773.Tchl_2099"/>
<dbReference type="AlphaFoldDB" id="A0A1H5S6P6"/>
<dbReference type="FunFam" id="3.10.129.10:FF:000022">
    <property type="entry name" value="Phenylacetic acid degradation protein"/>
    <property type="match status" value="1"/>
</dbReference>
<evidence type="ECO:0000313" key="4">
    <source>
        <dbReference type="Proteomes" id="UP000185739"/>
    </source>
</evidence>
<dbReference type="InterPro" id="IPR003736">
    <property type="entry name" value="PAAI_dom"/>
</dbReference>
<dbReference type="Pfam" id="PF03061">
    <property type="entry name" value="4HBT"/>
    <property type="match status" value="1"/>
</dbReference>
<dbReference type="GO" id="GO:0016289">
    <property type="term" value="F:acyl-CoA hydrolase activity"/>
    <property type="evidence" value="ECO:0007669"/>
    <property type="project" value="UniProtKB-ARBA"/>
</dbReference>
<dbReference type="PANTHER" id="PTHR42856:SF1">
    <property type="entry name" value="ACYL-COENZYME A THIOESTERASE PAAI"/>
    <property type="match status" value="1"/>
</dbReference>
<dbReference type="InterPro" id="IPR052723">
    <property type="entry name" value="Acyl-CoA_thioesterase_PaaI"/>
</dbReference>
<keyword evidence="2" id="KW-0378">Hydrolase</keyword>
<accession>A0A1H5S6P6</accession>
<evidence type="ECO:0000256" key="2">
    <source>
        <dbReference type="ARBA" id="ARBA00022801"/>
    </source>
</evidence>
<keyword evidence="4" id="KW-1185">Reference proteome</keyword>
<dbReference type="InterPro" id="IPR006683">
    <property type="entry name" value="Thioestr_dom"/>
</dbReference>
<dbReference type="NCBIfam" id="TIGR00369">
    <property type="entry name" value="unchar_dom_1"/>
    <property type="match status" value="1"/>
</dbReference>
<protein>
    <submittedName>
        <fullName evidence="3">Thioesterase, PaaD-like</fullName>
    </submittedName>
</protein>
<dbReference type="NCBIfam" id="TIGR02286">
    <property type="entry name" value="PaaD"/>
    <property type="match status" value="1"/>
</dbReference>
<dbReference type="PANTHER" id="PTHR42856">
    <property type="entry name" value="ACYL-COENZYME A THIOESTERASE PAAI"/>
    <property type="match status" value="1"/>
</dbReference>
<dbReference type="InterPro" id="IPR011973">
    <property type="entry name" value="PaaD"/>
</dbReference>
<organism evidence="3 4">
    <name type="scientific">Thauera chlorobenzoica</name>
    <dbReference type="NCBI Taxonomy" id="96773"/>
    <lineage>
        <taxon>Bacteria</taxon>
        <taxon>Pseudomonadati</taxon>
        <taxon>Pseudomonadota</taxon>
        <taxon>Betaproteobacteria</taxon>
        <taxon>Rhodocyclales</taxon>
        <taxon>Zoogloeaceae</taxon>
        <taxon>Thauera</taxon>
    </lineage>
</organism>
<sequence length="163" mass="17131">MNKTSPTPQAQDAQAVAEQVGRSMYARDHASRGLGIEIAAIGPGYARLTMTVEERMLNGLGACHGAFITAVADSAFAYACNACNEQTVASGISLDFLRPGRLGDVLTAEAHEVQASGRTGLYDIRVTNQAGELVALLRGKSYRKKGRPVIVAGEGGTHLSNID</sequence>
<dbReference type="EMBL" id="CP018839">
    <property type="protein sequence ID" value="APR04942.1"/>
    <property type="molecule type" value="Genomic_DNA"/>
</dbReference>
<dbReference type="Proteomes" id="UP000185739">
    <property type="component" value="Chromosome"/>
</dbReference>
<dbReference type="InterPro" id="IPR029069">
    <property type="entry name" value="HotDog_dom_sf"/>
</dbReference>
<dbReference type="KEGG" id="tcl:Tchl_2099"/>